<feature type="domain" description="Pterin-binding" evidence="13">
    <location>
        <begin position="19"/>
        <end position="280"/>
    </location>
</feature>
<evidence type="ECO:0000256" key="6">
    <source>
        <dbReference type="ARBA" id="ARBA00016919"/>
    </source>
</evidence>
<dbReference type="InterPro" id="IPR011005">
    <property type="entry name" value="Dihydropteroate_synth-like_sf"/>
</dbReference>
<sequence>MHHHTLRWHHRELALGDRTAIMGIVNVTPDSFSDGGAFYNEDAAVNQALRLVKDGADILDIGGESTRPYAEDVPAIQEAARVVPVIRRLTERVPVPISIDTTKAEVADAALAAGASMINDIGALAMDPEMAAVAVRHKVPVIVMHMQGTPRTMQNNPTYTDLIGEVRRFLQDAIDRAVAAGIDPQHIIIDPGIGFGKTAAHNLELIGRLASLADLKAPLLVGPSRKAFIRKTLAAALGQEPAADRPEVETGTQAAIAMAVMQGAHIVRVHNVANTRANVRMLDALRRAAA</sequence>
<gene>
    <name evidence="14" type="primary">folP</name>
    <name evidence="14" type="ORF">MRX98_07680</name>
</gene>
<evidence type="ECO:0000256" key="9">
    <source>
        <dbReference type="ARBA" id="ARBA00022842"/>
    </source>
</evidence>
<dbReference type="Proteomes" id="UP001165427">
    <property type="component" value="Unassembled WGS sequence"/>
</dbReference>
<comment type="caution">
    <text evidence="14">The sequence shown here is derived from an EMBL/GenBank/DDBJ whole genome shotgun (WGS) entry which is preliminary data.</text>
</comment>
<evidence type="ECO:0000256" key="3">
    <source>
        <dbReference type="ARBA" id="ARBA00004763"/>
    </source>
</evidence>
<evidence type="ECO:0000256" key="2">
    <source>
        <dbReference type="ARBA" id="ARBA00001946"/>
    </source>
</evidence>
<keyword evidence="15" id="KW-1185">Reference proteome</keyword>
<dbReference type="AlphaFoldDB" id="A0AA41R3Y1"/>
<dbReference type="InterPro" id="IPR000489">
    <property type="entry name" value="Pterin-binding_dom"/>
</dbReference>
<dbReference type="PROSITE" id="PS00793">
    <property type="entry name" value="DHPS_2"/>
    <property type="match status" value="1"/>
</dbReference>
<keyword evidence="7 12" id="KW-0808">Transferase</keyword>
<dbReference type="EC" id="2.5.1.15" evidence="5 12"/>
<comment type="catalytic activity">
    <reaction evidence="1">
        <text>(7,8-dihydropterin-6-yl)methyl diphosphate + 4-aminobenzoate = 7,8-dihydropteroate + diphosphate</text>
        <dbReference type="Rhea" id="RHEA:19949"/>
        <dbReference type="ChEBI" id="CHEBI:17836"/>
        <dbReference type="ChEBI" id="CHEBI:17839"/>
        <dbReference type="ChEBI" id="CHEBI:33019"/>
        <dbReference type="ChEBI" id="CHEBI:72950"/>
        <dbReference type="EC" id="2.5.1.15"/>
    </reaction>
</comment>
<dbReference type="RefSeq" id="WP_246904830.1">
    <property type="nucleotide sequence ID" value="NZ_JALJRB010000006.1"/>
</dbReference>
<dbReference type="PANTHER" id="PTHR20941:SF1">
    <property type="entry name" value="FOLIC ACID SYNTHESIS PROTEIN FOL1"/>
    <property type="match status" value="1"/>
</dbReference>
<dbReference type="CDD" id="cd00739">
    <property type="entry name" value="DHPS"/>
    <property type="match status" value="1"/>
</dbReference>
<dbReference type="InterPro" id="IPR045031">
    <property type="entry name" value="DHP_synth-like"/>
</dbReference>
<dbReference type="NCBIfam" id="TIGR01496">
    <property type="entry name" value="DHPS"/>
    <property type="match status" value="1"/>
</dbReference>
<comment type="function">
    <text evidence="12">Catalyzes the condensation of para-aminobenzoate (pABA) with 6-hydroxymethyl-7,8-dihydropterin diphosphate (DHPt-PP) to form 7,8-dihydropteroate (H2Pte), the immediate precursor of folate derivatives.</text>
</comment>
<dbReference type="SUPFAM" id="SSF51717">
    <property type="entry name" value="Dihydropteroate synthetase-like"/>
    <property type="match status" value="1"/>
</dbReference>
<keyword evidence="10 12" id="KW-0289">Folate biosynthesis</keyword>
<evidence type="ECO:0000256" key="5">
    <source>
        <dbReference type="ARBA" id="ARBA00012458"/>
    </source>
</evidence>
<dbReference type="Gene3D" id="3.20.20.20">
    <property type="entry name" value="Dihydropteroate synthase-like"/>
    <property type="match status" value="1"/>
</dbReference>
<proteinExistence type="inferred from homology"/>
<evidence type="ECO:0000256" key="1">
    <source>
        <dbReference type="ARBA" id="ARBA00000012"/>
    </source>
</evidence>
<evidence type="ECO:0000256" key="8">
    <source>
        <dbReference type="ARBA" id="ARBA00022723"/>
    </source>
</evidence>
<evidence type="ECO:0000256" key="7">
    <source>
        <dbReference type="ARBA" id="ARBA00022679"/>
    </source>
</evidence>
<dbReference type="GO" id="GO:0046656">
    <property type="term" value="P:folic acid biosynthetic process"/>
    <property type="evidence" value="ECO:0007669"/>
    <property type="project" value="UniProtKB-KW"/>
</dbReference>
<evidence type="ECO:0000256" key="12">
    <source>
        <dbReference type="RuleBase" id="RU361205"/>
    </source>
</evidence>
<dbReference type="PANTHER" id="PTHR20941">
    <property type="entry name" value="FOLATE SYNTHESIS PROTEINS"/>
    <property type="match status" value="1"/>
</dbReference>
<protein>
    <recommendedName>
        <fullName evidence="6 12">Dihydropteroate synthase</fullName>
        <shortName evidence="12">DHPS</shortName>
        <ecNumber evidence="5 12">2.5.1.15</ecNumber>
    </recommendedName>
    <alternativeName>
        <fullName evidence="11 12">Dihydropteroate pyrophosphorylase</fullName>
    </alternativeName>
</protein>
<evidence type="ECO:0000256" key="10">
    <source>
        <dbReference type="ARBA" id="ARBA00022909"/>
    </source>
</evidence>
<keyword evidence="8 12" id="KW-0479">Metal-binding</keyword>
<name>A0AA41R3Y1_9BACT</name>
<dbReference type="Pfam" id="PF00809">
    <property type="entry name" value="Pterin_bind"/>
    <property type="match status" value="1"/>
</dbReference>
<comment type="cofactor">
    <cofactor evidence="2 12">
        <name>Mg(2+)</name>
        <dbReference type="ChEBI" id="CHEBI:18420"/>
    </cofactor>
</comment>
<dbReference type="GO" id="GO:0046654">
    <property type="term" value="P:tetrahydrofolate biosynthetic process"/>
    <property type="evidence" value="ECO:0007669"/>
    <property type="project" value="TreeGrafter"/>
</dbReference>
<evidence type="ECO:0000313" key="14">
    <source>
        <dbReference type="EMBL" id="MCJ8500450.1"/>
    </source>
</evidence>
<comment type="similarity">
    <text evidence="4 12">Belongs to the DHPS family.</text>
</comment>
<dbReference type="PROSITE" id="PS00792">
    <property type="entry name" value="DHPS_1"/>
    <property type="match status" value="1"/>
</dbReference>
<dbReference type="GO" id="GO:0046872">
    <property type="term" value="F:metal ion binding"/>
    <property type="evidence" value="ECO:0007669"/>
    <property type="project" value="UniProtKB-KW"/>
</dbReference>
<dbReference type="InterPro" id="IPR006390">
    <property type="entry name" value="DHP_synth_dom"/>
</dbReference>
<accession>A0AA41R3Y1</accession>
<dbReference type="GO" id="GO:0004156">
    <property type="term" value="F:dihydropteroate synthase activity"/>
    <property type="evidence" value="ECO:0007669"/>
    <property type="project" value="UniProtKB-EC"/>
</dbReference>
<evidence type="ECO:0000256" key="4">
    <source>
        <dbReference type="ARBA" id="ARBA00009503"/>
    </source>
</evidence>
<dbReference type="FunFam" id="3.20.20.20:FF:000006">
    <property type="entry name" value="Dihydropteroate synthase"/>
    <property type="match status" value="1"/>
</dbReference>
<comment type="pathway">
    <text evidence="3 12">Cofactor biosynthesis; tetrahydrofolate biosynthesis; 7,8-dihydrofolate from 2-amino-4-hydroxy-6-hydroxymethyl-7,8-dihydropteridine diphosphate and 4-aminobenzoate: step 1/2.</text>
</comment>
<organism evidence="14 15">
    <name type="scientific">Desulfatitalea alkaliphila</name>
    <dbReference type="NCBI Taxonomy" id="2929485"/>
    <lineage>
        <taxon>Bacteria</taxon>
        <taxon>Pseudomonadati</taxon>
        <taxon>Thermodesulfobacteriota</taxon>
        <taxon>Desulfobacteria</taxon>
        <taxon>Desulfobacterales</taxon>
        <taxon>Desulfosarcinaceae</taxon>
        <taxon>Desulfatitalea</taxon>
    </lineage>
</organism>
<evidence type="ECO:0000259" key="13">
    <source>
        <dbReference type="PROSITE" id="PS50972"/>
    </source>
</evidence>
<dbReference type="EMBL" id="JALJRB010000006">
    <property type="protein sequence ID" value="MCJ8500450.1"/>
    <property type="molecule type" value="Genomic_DNA"/>
</dbReference>
<reference evidence="14" key="1">
    <citation type="submission" date="2022-04" db="EMBL/GenBank/DDBJ databases">
        <title>Desulfatitalea alkaliphila sp. nov., a novel anaerobic sulfate-reducing bacterium isolated from terrestrial mud volcano, Taman Peninsula, Russia.</title>
        <authorList>
            <person name="Khomyakova M.A."/>
            <person name="Merkel A.Y."/>
            <person name="Slobodkin A.I."/>
        </authorList>
    </citation>
    <scope>NUCLEOTIDE SEQUENCE</scope>
    <source>
        <strain evidence="14">M08but</strain>
    </source>
</reference>
<keyword evidence="9 12" id="KW-0460">Magnesium</keyword>
<dbReference type="PROSITE" id="PS50972">
    <property type="entry name" value="PTERIN_BINDING"/>
    <property type="match status" value="1"/>
</dbReference>
<evidence type="ECO:0000256" key="11">
    <source>
        <dbReference type="ARBA" id="ARBA00030193"/>
    </source>
</evidence>
<evidence type="ECO:0000313" key="15">
    <source>
        <dbReference type="Proteomes" id="UP001165427"/>
    </source>
</evidence>
<dbReference type="GO" id="GO:0005829">
    <property type="term" value="C:cytosol"/>
    <property type="evidence" value="ECO:0007669"/>
    <property type="project" value="TreeGrafter"/>
</dbReference>